<name>A0ABD0SEH0_LOXSC</name>
<dbReference type="InterPro" id="IPR029195">
    <property type="entry name" value="HCFC1R1"/>
</dbReference>
<keyword evidence="4" id="KW-1185">Reference proteome</keyword>
<dbReference type="PANTHER" id="PTHR16246:SF2">
    <property type="entry name" value="HOST CELL FACTOR C1 REGULATOR 1"/>
    <property type="match status" value="1"/>
</dbReference>
<comment type="caution">
    <text evidence="2">The sequence shown here is derived from an EMBL/GenBank/DDBJ whole genome shotgun (WGS) entry which is preliminary data.</text>
</comment>
<evidence type="ECO:0000256" key="1">
    <source>
        <dbReference type="SAM" id="MobiDB-lite"/>
    </source>
</evidence>
<reference evidence="4 5" key="1">
    <citation type="submission" date="2024-06" db="EMBL/GenBank/DDBJ databases">
        <title>A chromosome-level genome assembly of beet webworm, Loxostege sticticalis.</title>
        <authorList>
            <person name="Zhang Y."/>
        </authorList>
    </citation>
    <scope>NUCLEOTIDE SEQUENCE [LARGE SCALE GENOMIC DNA]</scope>
    <source>
        <strain evidence="3">AQ026</strain>
        <strain evidence="2">AQ028</strain>
        <tissue evidence="2">Male pupae</tissue>
        <tissue evidence="3">Whole body</tissue>
    </source>
</reference>
<evidence type="ECO:0000313" key="4">
    <source>
        <dbReference type="Proteomes" id="UP001549920"/>
    </source>
</evidence>
<feature type="compositionally biased region" description="Basic and acidic residues" evidence="1">
    <location>
        <begin position="196"/>
        <end position="216"/>
    </location>
</feature>
<dbReference type="EMBL" id="JBEDNZ010000022">
    <property type="protein sequence ID" value="KAL0818239.1"/>
    <property type="molecule type" value="Genomic_DNA"/>
</dbReference>
<feature type="region of interest" description="Disordered" evidence="1">
    <location>
        <begin position="196"/>
        <end position="232"/>
    </location>
</feature>
<dbReference type="PANTHER" id="PTHR16246">
    <property type="entry name" value="HOST CELL FACTOR C1 REGULATOR 1"/>
    <property type="match status" value="1"/>
</dbReference>
<evidence type="ECO:0000313" key="3">
    <source>
        <dbReference type="EMBL" id="KAL0867680.1"/>
    </source>
</evidence>
<evidence type="ECO:0000313" key="5">
    <source>
        <dbReference type="Proteomes" id="UP001549921"/>
    </source>
</evidence>
<proteinExistence type="predicted"/>
<dbReference type="Proteomes" id="UP001549921">
    <property type="component" value="Unassembled WGS sequence"/>
</dbReference>
<sequence length="232" mass="26079">MDIYGYPAYQYNQSDELAKQMFAQQALASSLPYNRDNPGAHVMPAPSGAPWNVQGLPWGLSSPPQLVQFTAQPPQFEPKMTPVVHCKRKSLDVEPVIPAKQLITEEKMAAHLNGLHISSEYTSHSLASEEFMDINMDAPSTSNLCDKLKGHKIVLSEELKKLQEEPLLPAALIERLEKPQMSLVVWKPRENILSKLKEVNEDEEKKPEPQEEEVKRRNGVLVAEPSGMDIEM</sequence>
<protein>
    <submittedName>
        <fullName evidence="2">Uncharacterized protein</fullName>
    </submittedName>
</protein>
<gene>
    <name evidence="3" type="ORF">ABMA27_008419</name>
    <name evidence="2" type="ORF">ABMA28_008737</name>
</gene>
<dbReference type="Proteomes" id="UP001549920">
    <property type="component" value="Unassembled WGS sequence"/>
</dbReference>
<dbReference type="EMBL" id="JBEUOH010000022">
    <property type="protein sequence ID" value="KAL0867680.1"/>
    <property type="molecule type" value="Genomic_DNA"/>
</dbReference>
<dbReference type="AlphaFoldDB" id="A0ABD0SEH0"/>
<evidence type="ECO:0000313" key="2">
    <source>
        <dbReference type="EMBL" id="KAL0818239.1"/>
    </source>
</evidence>
<organism evidence="2 5">
    <name type="scientific">Loxostege sticticalis</name>
    <name type="common">Beet webworm moth</name>
    <dbReference type="NCBI Taxonomy" id="481309"/>
    <lineage>
        <taxon>Eukaryota</taxon>
        <taxon>Metazoa</taxon>
        <taxon>Ecdysozoa</taxon>
        <taxon>Arthropoda</taxon>
        <taxon>Hexapoda</taxon>
        <taxon>Insecta</taxon>
        <taxon>Pterygota</taxon>
        <taxon>Neoptera</taxon>
        <taxon>Endopterygota</taxon>
        <taxon>Lepidoptera</taxon>
        <taxon>Glossata</taxon>
        <taxon>Ditrysia</taxon>
        <taxon>Pyraloidea</taxon>
        <taxon>Crambidae</taxon>
        <taxon>Pyraustinae</taxon>
        <taxon>Loxostege</taxon>
    </lineage>
</organism>
<accession>A0ABD0SEH0</accession>